<protein>
    <submittedName>
        <fullName evidence="2">Uncharacterized protein</fullName>
    </submittedName>
</protein>
<evidence type="ECO:0000313" key="2">
    <source>
        <dbReference type="EMBL" id="DBA23663.1"/>
    </source>
</evidence>
<organism evidence="2 3">
    <name type="scientific">Pyxicephalus adspersus</name>
    <name type="common">African bullfrog</name>
    <dbReference type="NCBI Taxonomy" id="30357"/>
    <lineage>
        <taxon>Eukaryota</taxon>
        <taxon>Metazoa</taxon>
        <taxon>Chordata</taxon>
        <taxon>Craniata</taxon>
        <taxon>Vertebrata</taxon>
        <taxon>Euteleostomi</taxon>
        <taxon>Amphibia</taxon>
        <taxon>Batrachia</taxon>
        <taxon>Anura</taxon>
        <taxon>Neobatrachia</taxon>
        <taxon>Ranoidea</taxon>
        <taxon>Pyxicephalidae</taxon>
        <taxon>Pyxicephalinae</taxon>
        <taxon>Pyxicephalus</taxon>
    </lineage>
</organism>
<name>A0AAV3ANG3_PYXAD</name>
<evidence type="ECO:0000313" key="3">
    <source>
        <dbReference type="Proteomes" id="UP001181693"/>
    </source>
</evidence>
<dbReference type="AlphaFoldDB" id="A0AAV3ANG3"/>
<sequence length="81" mass="9282">MTTQKRRMYKGMPGIHSSILHSSRSTGIMLSQLRRLSGHKLQKQAREEEPLSPENRTGEKHNSFKIGLCHHLYLLQGTITI</sequence>
<keyword evidence="3" id="KW-1185">Reference proteome</keyword>
<comment type="caution">
    <text evidence="2">The sequence shown here is derived from an EMBL/GenBank/DDBJ whole genome shotgun (WGS) entry which is preliminary data.</text>
</comment>
<gene>
    <name evidence="2" type="ORF">GDO54_014555</name>
</gene>
<accession>A0AAV3ANG3</accession>
<dbReference type="Proteomes" id="UP001181693">
    <property type="component" value="Unassembled WGS sequence"/>
</dbReference>
<evidence type="ECO:0000256" key="1">
    <source>
        <dbReference type="SAM" id="MobiDB-lite"/>
    </source>
</evidence>
<feature type="region of interest" description="Disordered" evidence="1">
    <location>
        <begin position="37"/>
        <end position="61"/>
    </location>
</feature>
<dbReference type="EMBL" id="DYDO01000006">
    <property type="protein sequence ID" value="DBA23663.1"/>
    <property type="molecule type" value="Genomic_DNA"/>
</dbReference>
<proteinExistence type="predicted"/>
<reference evidence="2" key="1">
    <citation type="thesis" date="2020" institute="ProQuest LLC" country="789 East Eisenhower Parkway, Ann Arbor, MI, USA">
        <title>Comparative Genomics and Chromosome Evolution.</title>
        <authorList>
            <person name="Mudd A.B."/>
        </authorList>
    </citation>
    <scope>NUCLEOTIDE SEQUENCE</scope>
    <source>
        <strain evidence="2">1538</strain>
        <tissue evidence="2">Blood</tissue>
    </source>
</reference>